<name>W4JUX3_HETIT</name>
<evidence type="ECO:0000313" key="2">
    <source>
        <dbReference type="Proteomes" id="UP000030671"/>
    </source>
</evidence>
<accession>W4JUX3</accession>
<dbReference type="HOGENOM" id="CLU_3068963_0_0_1"/>
<dbReference type="InParanoid" id="W4JUX3"/>
<dbReference type="GeneID" id="20668539"/>
<sequence length="53" mass="6275">MMQKQESYRLGCLRLVEPEWETWYKIDRSCFGHICMRRISLGNLAVPKAYPVA</sequence>
<proteinExistence type="predicted"/>
<protein>
    <submittedName>
        <fullName evidence="1">Uncharacterized protein</fullName>
    </submittedName>
</protein>
<reference evidence="1 2" key="1">
    <citation type="journal article" date="2012" name="New Phytol.">
        <title>Insight into trade-off between wood decay and parasitism from the genome of a fungal forest pathogen.</title>
        <authorList>
            <person name="Olson A."/>
            <person name="Aerts A."/>
            <person name="Asiegbu F."/>
            <person name="Belbahri L."/>
            <person name="Bouzid O."/>
            <person name="Broberg A."/>
            <person name="Canback B."/>
            <person name="Coutinho P.M."/>
            <person name="Cullen D."/>
            <person name="Dalman K."/>
            <person name="Deflorio G."/>
            <person name="van Diepen L.T."/>
            <person name="Dunand C."/>
            <person name="Duplessis S."/>
            <person name="Durling M."/>
            <person name="Gonthier P."/>
            <person name="Grimwood J."/>
            <person name="Fossdal C.G."/>
            <person name="Hansson D."/>
            <person name="Henrissat B."/>
            <person name="Hietala A."/>
            <person name="Himmelstrand K."/>
            <person name="Hoffmeister D."/>
            <person name="Hogberg N."/>
            <person name="James T.Y."/>
            <person name="Karlsson M."/>
            <person name="Kohler A."/>
            <person name="Kues U."/>
            <person name="Lee Y.H."/>
            <person name="Lin Y.C."/>
            <person name="Lind M."/>
            <person name="Lindquist E."/>
            <person name="Lombard V."/>
            <person name="Lucas S."/>
            <person name="Lunden K."/>
            <person name="Morin E."/>
            <person name="Murat C."/>
            <person name="Park J."/>
            <person name="Raffaello T."/>
            <person name="Rouze P."/>
            <person name="Salamov A."/>
            <person name="Schmutz J."/>
            <person name="Solheim H."/>
            <person name="Stahlberg J."/>
            <person name="Velez H."/>
            <person name="de Vries R.P."/>
            <person name="Wiebenga A."/>
            <person name="Woodward S."/>
            <person name="Yakovlev I."/>
            <person name="Garbelotto M."/>
            <person name="Martin F."/>
            <person name="Grigoriev I.V."/>
            <person name="Stenlid J."/>
        </authorList>
    </citation>
    <scope>NUCLEOTIDE SEQUENCE [LARGE SCALE GENOMIC DNA]</scope>
    <source>
        <strain evidence="1 2">TC 32-1</strain>
    </source>
</reference>
<dbReference type="Proteomes" id="UP000030671">
    <property type="component" value="Unassembled WGS sequence"/>
</dbReference>
<dbReference type="RefSeq" id="XP_009551745.1">
    <property type="nucleotide sequence ID" value="XM_009553450.1"/>
</dbReference>
<dbReference type="KEGG" id="hir:HETIRDRAFT_174921"/>
<evidence type="ECO:0000313" key="1">
    <source>
        <dbReference type="EMBL" id="ETW76880.1"/>
    </source>
</evidence>
<organism evidence="1 2">
    <name type="scientific">Heterobasidion irregulare (strain TC 32-1)</name>
    <dbReference type="NCBI Taxonomy" id="747525"/>
    <lineage>
        <taxon>Eukaryota</taxon>
        <taxon>Fungi</taxon>
        <taxon>Dikarya</taxon>
        <taxon>Basidiomycota</taxon>
        <taxon>Agaricomycotina</taxon>
        <taxon>Agaricomycetes</taxon>
        <taxon>Russulales</taxon>
        <taxon>Bondarzewiaceae</taxon>
        <taxon>Heterobasidion</taxon>
        <taxon>Heterobasidion annosum species complex</taxon>
    </lineage>
</organism>
<keyword evidence="2" id="KW-1185">Reference proteome</keyword>
<gene>
    <name evidence="1" type="ORF">HETIRDRAFT_174921</name>
</gene>
<dbReference type="EMBL" id="KI925464">
    <property type="protein sequence ID" value="ETW76880.1"/>
    <property type="molecule type" value="Genomic_DNA"/>
</dbReference>
<dbReference type="AlphaFoldDB" id="W4JUX3"/>